<sequence>MDADAFVDGTEDEPIDDLGSARRIDVDSILDSLVPQSIDWRETVRRHPFGSVAGVGLVGYLVGRSKGASIMTGITAALSAGIMRQLSDVFEGDFFDF</sequence>
<evidence type="ECO:0000313" key="1">
    <source>
        <dbReference type="EMBL" id="MBD3870069.1"/>
    </source>
</evidence>
<evidence type="ECO:0000313" key="2">
    <source>
        <dbReference type="Proteomes" id="UP000598633"/>
    </source>
</evidence>
<organism evidence="1 2">
    <name type="scientific">Candidatus Sulfomarinibacter kjeldsenii</name>
    <dbReference type="NCBI Taxonomy" id="2885994"/>
    <lineage>
        <taxon>Bacteria</taxon>
        <taxon>Pseudomonadati</taxon>
        <taxon>Acidobacteriota</taxon>
        <taxon>Thermoanaerobaculia</taxon>
        <taxon>Thermoanaerobaculales</taxon>
        <taxon>Candidatus Sulfomarinibacteraceae</taxon>
        <taxon>Candidatus Sulfomarinibacter</taxon>
    </lineage>
</organism>
<reference evidence="1 2" key="1">
    <citation type="submission" date="2020-08" db="EMBL/GenBank/DDBJ databases">
        <title>Acidobacteriota in marine sediments use diverse sulfur dissimilation pathways.</title>
        <authorList>
            <person name="Wasmund K."/>
        </authorList>
    </citation>
    <scope>NUCLEOTIDE SEQUENCE [LARGE SCALE GENOMIC DNA]</scope>
    <source>
        <strain evidence="1">MAG AM3-A</strain>
    </source>
</reference>
<protein>
    <submittedName>
        <fullName evidence="1">Uncharacterized protein</fullName>
    </submittedName>
</protein>
<dbReference type="Proteomes" id="UP000598633">
    <property type="component" value="Unassembled WGS sequence"/>
</dbReference>
<dbReference type="EMBL" id="JACXWA010000028">
    <property type="protein sequence ID" value="MBD3870069.1"/>
    <property type="molecule type" value="Genomic_DNA"/>
</dbReference>
<accession>A0A8J6Y5R5</accession>
<comment type="caution">
    <text evidence="1">The sequence shown here is derived from an EMBL/GenBank/DDBJ whole genome shotgun (WGS) entry which is preliminary data.</text>
</comment>
<proteinExistence type="predicted"/>
<name>A0A8J6Y5R5_9BACT</name>
<dbReference type="AlphaFoldDB" id="A0A8J6Y5R5"/>
<gene>
    <name evidence="1" type="ORF">IFJ97_01760</name>
</gene>